<sequence length="67" mass="7083">MTDFLTALCLVMVIEGVVYALFPAGMQRLMGQTQSLPPTFLRVFGLVAATAGVAGAWLIRSSALIVP</sequence>
<dbReference type="RefSeq" id="WP_068504006.1">
    <property type="nucleotide sequence ID" value="NZ_LWQU01000181.1"/>
</dbReference>
<dbReference type="InterPro" id="IPR019201">
    <property type="entry name" value="DUF2065"/>
</dbReference>
<comment type="caution">
    <text evidence="2">The sequence shown here is derived from an EMBL/GenBank/DDBJ whole genome shotgun (WGS) entry which is preliminary data.</text>
</comment>
<dbReference type="OrthoDB" id="9815199at2"/>
<keyword evidence="1" id="KW-0812">Transmembrane</keyword>
<dbReference type="PANTHER" id="PTHR38602">
    <property type="entry name" value="INNER MEMBRANE PROTEIN-RELATED"/>
    <property type="match status" value="1"/>
</dbReference>
<protein>
    <recommendedName>
        <fullName evidence="4">Ubiquitin-binding protein</fullName>
    </recommendedName>
</protein>
<keyword evidence="1" id="KW-0472">Membrane</keyword>
<dbReference type="Proteomes" id="UP000078543">
    <property type="component" value="Unassembled WGS sequence"/>
</dbReference>
<keyword evidence="3" id="KW-1185">Reference proteome</keyword>
<keyword evidence="1" id="KW-1133">Transmembrane helix</keyword>
<reference evidence="2 3" key="1">
    <citation type="submission" date="2016-04" db="EMBL/GenBank/DDBJ databases">
        <title>Draft genome sequence of freshwater magnetotactic bacteria Magnetospirillum marisnigri SP-1 and Magnetospirillum moscoviense BB-1.</title>
        <authorList>
            <person name="Koziaeva V."/>
            <person name="Dziuba M.V."/>
            <person name="Ivanov T.M."/>
            <person name="Kuznetsov B."/>
            <person name="Grouzdev D.S."/>
        </authorList>
    </citation>
    <scope>NUCLEOTIDE SEQUENCE [LARGE SCALE GENOMIC DNA]</scope>
    <source>
        <strain evidence="2 3">BB-1</strain>
    </source>
</reference>
<gene>
    <name evidence="2" type="ORF">A6A05_16695</name>
</gene>
<dbReference type="AlphaFoldDB" id="A0A178MAH8"/>
<dbReference type="Pfam" id="PF09838">
    <property type="entry name" value="DUF2065"/>
    <property type="match status" value="1"/>
</dbReference>
<name>A0A178MAH8_9PROT</name>
<accession>A0A178MAH8</accession>
<evidence type="ECO:0000313" key="3">
    <source>
        <dbReference type="Proteomes" id="UP000078543"/>
    </source>
</evidence>
<organism evidence="2 3">
    <name type="scientific">Magnetospirillum moscoviense</name>
    <dbReference type="NCBI Taxonomy" id="1437059"/>
    <lineage>
        <taxon>Bacteria</taxon>
        <taxon>Pseudomonadati</taxon>
        <taxon>Pseudomonadota</taxon>
        <taxon>Alphaproteobacteria</taxon>
        <taxon>Rhodospirillales</taxon>
        <taxon>Rhodospirillaceae</taxon>
        <taxon>Magnetospirillum</taxon>
    </lineage>
</organism>
<proteinExistence type="predicted"/>
<evidence type="ECO:0000256" key="1">
    <source>
        <dbReference type="SAM" id="Phobius"/>
    </source>
</evidence>
<evidence type="ECO:0008006" key="4">
    <source>
        <dbReference type="Google" id="ProtNLM"/>
    </source>
</evidence>
<dbReference type="EMBL" id="LWQU01000181">
    <property type="protein sequence ID" value="OAN45780.1"/>
    <property type="molecule type" value="Genomic_DNA"/>
</dbReference>
<feature type="transmembrane region" description="Helical" evidence="1">
    <location>
        <begin position="39"/>
        <end position="59"/>
    </location>
</feature>
<evidence type="ECO:0000313" key="2">
    <source>
        <dbReference type="EMBL" id="OAN45780.1"/>
    </source>
</evidence>
<dbReference type="PANTHER" id="PTHR38602:SF1">
    <property type="entry name" value="INNER MEMBRANE PROTEIN"/>
    <property type="match status" value="1"/>
</dbReference>
<dbReference type="STRING" id="1437059.A6A05_16695"/>